<dbReference type="Gene3D" id="3.40.50.2300">
    <property type="match status" value="1"/>
</dbReference>
<dbReference type="GO" id="GO:0000156">
    <property type="term" value="F:phosphorelay response regulator activity"/>
    <property type="evidence" value="ECO:0007669"/>
    <property type="project" value="TreeGrafter"/>
</dbReference>
<keyword evidence="4 7" id="KW-0238">DNA-binding</keyword>
<reference evidence="11" key="1">
    <citation type="submission" date="2011-06" db="EMBL/GenBank/DDBJ databases">
        <authorList>
            <consortium name="US DOE Joint Genome Institute (JGI-PGF)"/>
            <person name="Lucas S."/>
            <person name="Han J."/>
            <person name="Lapidus A."/>
            <person name="Cheng J.-F."/>
            <person name="Goodwin L."/>
            <person name="Pitluck S."/>
            <person name="Peters L."/>
            <person name="Land M.L."/>
            <person name="Hauser L."/>
            <person name="Vogl K."/>
            <person name="Liu Z."/>
            <person name="Overmann J."/>
            <person name="Frigaard N.-U."/>
            <person name="Bryant D.A."/>
            <person name="Woyke T.J."/>
        </authorList>
    </citation>
    <scope>NUCLEOTIDE SEQUENCE [LARGE SCALE GENOMIC DNA]</scope>
    <source>
        <strain evidence="11">970</strain>
    </source>
</reference>
<dbReference type="SMART" id="SM00862">
    <property type="entry name" value="Trans_reg_C"/>
    <property type="match status" value="1"/>
</dbReference>
<dbReference type="InterPro" id="IPR016032">
    <property type="entry name" value="Sig_transdc_resp-reg_C-effctor"/>
</dbReference>
<dbReference type="GO" id="GO:0000976">
    <property type="term" value="F:transcription cis-regulatory region binding"/>
    <property type="evidence" value="ECO:0007669"/>
    <property type="project" value="TreeGrafter"/>
</dbReference>
<evidence type="ECO:0000313" key="10">
    <source>
        <dbReference type="EMBL" id="EIC20792.1"/>
    </source>
</evidence>
<keyword evidence="11" id="KW-1185">Reference proteome</keyword>
<dbReference type="InterPro" id="IPR001867">
    <property type="entry name" value="OmpR/PhoB-type_DNA-bd"/>
</dbReference>
<dbReference type="SUPFAM" id="SSF46894">
    <property type="entry name" value="C-terminal effector domain of the bipartite response regulators"/>
    <property type="match status" value="1"/>
</dbReference>
<dbReference type="PROSITE" id="PS51755">
    <property type="entry name" value="OMPR_PHOB"/>
    <property type="match status" value="1"/>
</dbReference>
<evidence type="ECO:0000259" key="9">
    <source>
        <dbReference type="PROSITE" id="PS51755"/>
    </source>
</evidence>
<proteinExistence type="predicted"/>
<dbReference type="GO" id="GO:0005829">
    <property type="term" value="C:cytosol"/>
    <property type="evidence" value="ECO:0007669"/>
    <property type="project" value="TreeGrafter"/>
</dbReference>
<dbReference type="AlphaFoldDB" id="H8Z6S6"/>
<gene>
    <name evidence="10" type="ORF">Thi970DRAFT_04453</name>
</gene>
<evidence type="ECO:0000256" key="2">
    <source>
        <dbReference type="ARBA" id="ARBA00023012"/>
    </source>
</evidence>
<feature type="domain" description="Response regulatory" evidence="8">
    <location>
        <begin position="9"/>
        <end position="123"/>
    </location>
</feature>
<dbReference type="RefSeq" id="WP_009151195.1">
    <property type="nucleotide sequence ID" value="NZ_CP121471.1"/>
</dbReference>
<dbReference type="Pfam" id="PF00072">
    <property type="entry name" value="Response_reg"/>
    <property type="match status" value="1"/>
</dbReference>
<evidence type="ECO:0000313" key="11">
    <source>
        <dbReference type="Proteomes" id="UP000002964"/>
    </source>
</evidence>
<evidence type="ECO:0000256" key="3">
    <source>
        <dbReference type="ARBA" id="ARBA00023015"/>
    </source>
</evidence>
<dbReference type="InterPro" id="IPR039420">
    <property type="entry name" value="WalR-like"/>
</dbReference>
<reference evidence="10 11" key="2">
    <citation type="submission" date="2011-11" db="EMBL/GenBank/DDBJ databases">
        <authorList>
            <consortium name="US DOE Joint Genome Institute"/>
            <person name="Lucas S."/>
            <person name="Han J."/>
            <person name="Lapidus A."/>
            <person name="Cheng J.-F."/>
            <person name="Goodwin L."/>
            <person name="Pitluck S."/>
            <person name="Peters L."/>
            <person name="Ovchinnikova G."/>
            <person name="Zhang X."/>
            <person name="Detter J.C."/>
            <person name="Han C."/>
            <person name="Tapia R."/>
            <person name="Land M."/>
            <person name="Hauser L."/>
            <person name="Kyrpides N."/>
            <person name="Ivanova N."/>
            <person name="Pagani I."/>
            <person name="Vogl K."/>
            <person name="Liu Z."/>
            <person name="Overmann J."/>
            <person name="Frigaard N.-U."/>
            <person name="Bryant D."/>
            <person name="Woyke T."/>
        </authorList>
    </citation>
    <scope>NUCLEOTIDE SEQUENCE [LARGE SCALE GENOMIC DNA]</scope>
    <source>
        <strain evidence="10 11">970</strain>
    </source>
</reference>
<dbReference type="Gene3D" id="1.10.10.10">
    <property type="entry name" value="Winged helix-like DNA-binding domain superfamily/Winged helix DNA-binding domain"/>
    <property type="match status" value="1"/>
</dbReference>
<keyword evidence="3" id="KW-0805">Transcription regulation</keyword>
<evidence type="ECO:0000256" key="6">
    <source>
        <dbReference type="PROSITE-ProRule" id="PRU00169"/>
    </source>
</evidence>
<dbReference type="GO" id="GO:0006355">
    <property type="term" value="P:regulation of DNA-templated transcription"/>
    <property type="evidence" value="ECO:0007669"/>
    <property type="project" value="InterPro"/>
</dbReference>
<keyword evidence="2" id="KW-0902">Two-component regulatory system</keyword>
<dbReference type="InterPro" id="IPR011006">
    <property type="entry name" value="CheY-like_superfamily"/>
</dbReference>
<evidence type="ECO:0000256" key="7">
    <source>
        <dbReference type="PROSITE-ProRule" id="PRU01091"/>
    </source>
</evidence>
<sequence length="232" mass="25689">MATDEPRLKVLVVEDLGALREITVDTLNAQGFSAIGVDCAESVCELPDQSDFDVAVLDLNLPGEDGLSLALRLRTVQPNLGIVMVTSRDQLPEKISGYEHGADMYLAKPVAAEELAFAIRALGRRLKPEPADHQISLLDRYTRNLVFPGGELTLTPDEATLLKALALAENQCMESWQLLELLDRELSEQGKKQLEVLFSRLRSKLKARGMEQPIIQAERGLGYRLCLPLRLV</sequence>
<protein>
    <submittedName>
        <fullName evidence="10">Response regulator with CheY-like receiver domain and winged-helix DNA-binding domain</fullName>
    </submittedName>
</protein>
<dbReference type="Pfam" id="PF00486">
    <property type="entry name" value="Trans_reg_C"/>
    <property type="match status" value="1"/>
</dbReference>
<dbReference type="PANTHER" id="PTHR48111:SF1">
    <property type="entry name" value="TWO-COMPONENT RESPONSE REGULATOR ORR33"/>
    <property type="match status" value="1"/>
</dbReference>
<dbReference type="STRING" id="631362.Thi970DRAFT_04453"/>
<keyword evidence="1 6" id="KW-0597">Phosphoprotein</keyword>
<evidence type="ECO:0000256" key="4">
    <source>
        <dbReference type="ARBA" id="ARBA00023125"/>
    </source>
</evidence>
<dbReference type="Proteomes" id="UP000002964">
    <property type="component" value="Unassembled WGS sequence"/>
</dbReference>
<accession>H8Z6S6</accession>
<dbReference type="SMART" id="SM00448">
    <property type="entry name" value="REC"/>
    <property type="match status" value="1"/>
</dbReference>
<dbReference type="GO" id="GO:0032993">
    <property type="term" value="C:protein-DNA complex"/>
    <property type="evidence" value="ECO:0007669"/>
    <property type="project" value="TreeGrafter"/>
</dbReference>
<dbReference type="InterPro" id="IPR001789">
    <property type="entry name" value="Sig_transdc_resp-reg_receiver"/>
</dbReference>
<evidence type="ECO:0000259" key="8">
    <source>
        <dbReference type="PROSITE" id="PS50110"/>
    </source>
</evidence>
<organism evidence="10 11">
    <name type="scientific">Thiorhodovibrio frisius</name>
    <dbReference type="NCBI Taxonomy" id="631362"/>
    <lineage>
        <taxon>Bacteria</taxon>
        <taxon>Pseudomonadati</taxon>
        <taxon>Pseudomonadota</taxon>
        <taxon>Gammaproteobacteria</taxon>
        <taxon>Chromatiales</taxon>
        <taxon>Chromatiaceae</taxon>
        <taxon>Thiorhodovibrio</taxon>
    </lineage>
</organism>
<evidence type="ECO:0000256" key="5">
    <source>
        <dbReference type="ARBA" id="ARBA00023163"/>
    </source>
</evidence>
<name>H8Z6S6_9GAMM</name>
<dbReference type="eggNOG" id="COG0745">
    <property type="taxonomic scope" value="Bacteria"/>
</dbReference>
<feature type="modified residue" description="4-aspartylphosphate" evidence="6">
    <location>
        <position position="58"/>
    </location>
</feature>
<dbReference type="PANTHER" id="PTHR48111">
    <property type="entry name" value="REGULATOR OF RPOS"/>
    <property type="match status" value="1"/>
</dbReference>
<feature type="DNA-binding region" description="OmpR/PhoB-type" evidence="7">
    <location>
        <begin position="128"/>
        <end position="227"/>
    </location>
</feature>
<keyword evidence="5" id="KW-0804">Transcription</keyword>
<dbReference type="PROSITE" id="PS50110">
    <property type="entry name" value="RESPONSE_REGULATORY"/>
    <property type="match status" value="1"/>
</dbReference>
<dbReference type="HOGENOM" id="CLU_000445_30_4_6"/>
<feature type="domain" description="OmpR/PhoB-type" evidence="9">
    <location>
        <begin position="128"/>
        <end position="227"/>
    </location>
</feature>
<dbReference type="EMBL" id="JH603170">
    <property type="protein sequence ID" value="EIC20792.1"/>
    <property type="molecule type" value="Genomic_DNA"/>
</dbReference>
<dbReference type="InterPro" id="IPR036388">
    <property type="entry name" value="WH-like_DNA-bd_sf"/>
</dbReference>
<dbReference type="OrthoDB" id="9796655at2"/>
<dbReference type="SUPFAM" id="SSF52172">
    <property type="entry name" value="CheY-like"/>
    <property type="match status" value="1"/>
</dbReference>
<evidence type="ECO:0000256" key="1">
    <source>
        <dbReference type="ARBA" id="ARBA00022553"/>
    </source>
</evidence>